<dbReference type="PROSITE" id="PS00211">
    <property type="entry name" value="ABC_TRANSPORTER_1"/>
    <property type="match status" value="1"/>
</dbReference>
<dbReference type="EC" id="7.-.-.-" evidence="8"/>
<sequence length="287" mass="31668">MAIKFENVSYVYSPGSPLEAIGLDQLNFSLEEGKFIALVGHTGSGKSTLMQHFNALLKPTSGKIEIAGYTITPETGNKGLKDLRRKVSLAFQFPEAQLFENTVLKDVEYGPRNFGFSEDEAREAALKWLKKVGLKDDLIEHSPFDLSGGQMRRVALAGVLAYEPEIICLDEPAAGLDPMGRLEMMQLFKDYQAAGHTVILVTHNMDDVADYADDVLVLEHGRLIKHASPKEVFKDSEWLQKHHLAEPRSARFAAKLEAAGLKLPGQPLTMPELADAIKQSLKGGEHE</sequence>
<dbReference type="InterPro" id="IPR015856">
    <property type="entry name" value="ABC_transpr_CbiO/EcfA_su"/>
</dbReference>
<dbReference type="Pfam" id="PF00005">
    <property type="entry name" value="ABC_tran"/>
    <property type="match status" value="1"/>
</dbReference>
<proteinExistence type="inferred from homology"/>
<evidence type="ECO:0000313" key="12">
    <source>
        <dbReference type="Proteomes" id="UP001200334"/>
    </source>
</evidence>
<organism evidence="10">
    <name type="scientific">Lactobacillus delbrueckii subsp. lactis</name>
    <dbReference type="NCBI Taxonomy" id="29397"/>
    <lineage>
        <taxon>Bacteria</taxon>
        <taxon>Bacillati</taxon>
        <taxon>Bacillota</taxon>
        <taxon>Bacilli</taxon>
        <taxon>Lactobacillales</taxon>
        <taxon>Lactobacillaceae</taxon>
        <taxon>Lactobacillus</taxon>
    </lineage>
</organism>
<dbReference type="SMART" id="SM00382">
    <property type="entry name" value="AAA"/>
    <property type="match status" value="1"/>
</dbReference>
<dbReference type="InterPro" id="IPR003439">
    <property type="entry name" value="ABC_transporter-like_ATP-bd"/>
</dbReference>
<dbReference type="CDD" id="cd03225">
    <property type="entry name" value="ABC_cobalt_CbiO_domain1"/>
    <property type="match status" value="1"/>
</dbReference>
<dbReference type="Gene3D" id="3.40.50.300">
    <property type="entry name" value="P-loop containing nucleotide triphosphate hydrolases"/>
    <property type="match status" value="1"/>
</dbReference>
<protein>
    <recommendedName>
        <fullName evidence="8">Energy-coupling factor transporter ATP-binding protein EcfA2</fullName>
        <ecNumber evidence="8">7.-.-.-</ecNumber>
    </recommendedName>
</protein>
<dbReference type="InterPro" id="IPR027417">
    <property type="entry name" value="P-loop_NTPase"/>
</dbReference>
<feature type="domain" description="ABC transporter" evidence="9">
    <location>
        <begin position="3"/>
        <end position="245"/>
    </location>
</feature>
<keyword evidence="2 8" id="KW-0813">Transport</keyword>
<keyword evidence="7 8" id="KW-0472">Membrane</keyword>
<dbReference type="NCBIfam" id="TIGR04521">
    <property type="entry name" value="ECF_ATPase_2"/>
    <property type="match status" value="1"/>
</dbReference>
<dbReference type="InterPro" id="IPR003593">
    <property type="entry name" value="AAA+_ATPase"/>
</dbReference>
<keyword evidence="5 8" id="KW-0067">ATP-binding</keyword>
<evidence type="ECO:0000256" key="6">
    <source>
        <dbReference type="ARBA" id="ARBA00022967"/>
    </source>
</evidence>
<dbReference type="PANTHER" id="PTHR43553">
    <property type="entry name" value="HEAVY METAL TRANSPORTER"/>
    <property type="match status" value="1"/>
</dbReference>
<comment type="similarity">
    <text evidence="8">Belongs to the ABC transporter superfamily. Energy-coupling factor EcfA family.</text>
</comment>
<dbReference type="GO" id="GO:0043190">
    <property type="term" value="C:ATP-binding cassette (ABC) transporter complex"/>
    <property type="evidence" value="ECO:0007669"/>
    <property type="project" value="TreeGrafter"/>
</dbReference>
<comment type="subcellular location">
    <subcellularLocation>
        <location evidence="1 8">Cell membrane</location>
        <topology evidence="1 8">Peripheral membrane protein</topology>
    </subcellularLocation>
</comment>
<reference evidence="10" key="1">
    <citation type="submission" date="2018-07" db="EMBL/GenBank/DDBJ databases">
        <authorList>
            <person name="Somerville V."/>
        </authorList>
    </citation>
    <scope>NUCLEOTIDE SEQUENCE</scope>
    <source>
        <strain evidence="10">NWC_2_2</strain>
    </source>
</reference>
<evidence type="ECO:0000256" key="8">
    <source>
        <dbReference type="RuleBase" id="RU365104"/>
    </source>
</evidence>
<dbReference type="InterPro" id="IPR050095">
    <property type="entry name" value="ECF_ABC_transporter_ATP-bd"/>
</dbReference>
<dbReference type="AlphaFoldDB" id="A0A061CFX9"/>
<evidence type="ECO:0000256" key="7">
    <source>
        <dbReference type="ARBA" id="ARBA00023136"/>
    </source>
</evidence>
<keyword evidence="11" id="KW-0378">Hydrolase</keyword>
<evidence type="ECO:0000259" key="9">
    <source>
        <dbReference type="PROSITE" id="PS50893"/>
    </source>
</evidence>
<name>A0A061CFX9_LACDL</name>
<dbReference type="EMBL" id="JAJNUY010000003">
    <property type="protein sequence ID" value="MCD5562844.1"/>
    <property type="molecule type" value="Genomic_DNA"/>
</dbReference>
<dbReference type="SUPFAM" id="SSF52540">
    <property type="entry name" value="P-loop containing nucleoside triphosphate hydrolases"/>
    <property type="match status" value="1"/>
</dbReference>
<keyword evidence="3 8" id="KW-1003">Cell membrane</keyword>
<gene>
    <name evidence="10" type="ORF">DQL93_09405</name>
    <name evidence="11" type="ORF">LOB85_01495</name>
</gene>
<dbReference type="GO" id="GO:0016887">
    <property type="term" value="F:ATP hydrolysis activity"/>
    <property type="evidence" value="ECO:0007669"/>
    <property type="project" value="InterPro"/>
</dbReference>
<comment type="function">
    <text evidence="8">ATP-binding (A) component of a common energy-coupling factor (ECF) ABC-transporter complex.</text>
</comment>
<dbReference type="InterPro" id="IPR030946">
    <property type="entry name" value="EcfA2"/>
</dbReference>
<evidence type="ECO:0000313" key="11">
    <source>
        <dbReference type="EMBL" id="MCD5562844.1"/>
    </source>
</evidence>
<evidence type="ECO:0000313" key="10">
    <source>
        <dbReference type="EMBL" id="AZA16667.1"/>
    </source>
</evidence>
<keyword evidence="6" id="KW-1278">Translocase</keyword>
<evidence type="ECO:0000256" key="5">
    <source>
        <dbReference type="ARBA" id="ARBA00022840"/>
    </source>
</evidence>
<comment type="subunit">
    <text evidence="8">Forms a stable energy-coupling factor (ECF) transporter complex composed of 2 membrane-embedded substrate-binding proteins (S component), 2 ATP-binding proteins (A component) and 2 transmembrane proteins (T component).</text>
</comment>
<evidence type="ECO:0000256" key="2">
    <source>
        <dbReference type="ARBA" id="ARBA00022448"/>
    </source>
</evidence>
<dbReference type="GO" id="GO:0042626">
    <property type="term" value="F:ATPase-coupled transmembrane transporter activity"/>
    <property type="evidence" value="ECO:0007669"/>
    <property type="project" value="TreeGrafter"/>
</dbReference>
<dbReference type="Proteomes" id="UP001200334">
    <property type="component" value="Unassembled WGS sequence"/>
</dbReference>
<evidence type="ECO:0000256" key="4">
    <source>
        <dbReference type="ARBA" id="ARBA00022741"/>
    </source>
</evidence>
<accession>A0A061CFX9</accession>
<dbReference type="FunFam" id="3.40.50.300:FF:000224">
    <property type="entry name" value="Energy-coupling factor transporter ATP-binding protein EcfA"/>
    <property type="match status" value="1"/>
</dbReference>
<evidence type="ECO:0000256" key="1">
    <source>
        <dbReference type="ARBA" id="ARBA00004202"/>
    </source>
</evidence>
<dbReference type="OrthoDB" id="9784332at2"/>
<evidence type="ECO:0000256" key="3">
    <source>
        <dbReference type="ARBA" id="ARBA00022475"/>
    </source>
</evidence>
<dbReference type="EMBL" id="CP031023">
    <property type="protein sequence ID" value="AZA16667.1"/>
    <property type="molecule type" value="Genomic_DNA"/>
</dbReference>
<dbReference type="RefSeq" id="WP_003613344.1">
    <property type="nucleotide sequence ID" value="NZ_BJLK01000015.1"/>
</dbReference>
<dbReference type="PROSITE" id="PS50893">
    <property type="entry name" value="ABC_TRANSPORTER_2"/>
    <property type="match status" value="1"/>
</dbReference>
<reference evidence="11 12" key="2">
    <citation type="submission" date="2021-12" db="EMBL/GenBank/DDBJ databases">
        <title>Antimicrobial susceptibility of Lactobacillus delbrueckii subsp. lactis obtained from milk products and other habitats.</title>
        <authorList>
            <person name="Shani N."/>
        </authorList>
    </citation>
    <scope>NUCLEOTIDE SEQUENCE [LARGE SCALE GENOMIC DNA]</scope>
    <source>
        <strain evidence="11 12">FAM 21755</strain>
    </source>
</reference>
<dbReference type="PANTHER" id="PTHR43553:SF27">
    <property type="entry name" value="ENERGY-COUPLING FACTOR TRANSPORTER ATP-BINDING PROTEIN ECFA2"/>
    <property type="match status" value="1"/>
</dbReference>
<dbReference type="InterPro" id="IPR017871">
    <property type="entry name" value="ABC_transporter-like_CS"/>
</dbReference>
<dbReference type="GO" id="GO:0005524">
    <property type="term" value="F:ATP binding"/>
    <property type="evidence" value="ECO:0007669"/>
    <property type="project" value="UniProtKB-UniRule"/>
</dbReference>
<keyword evidence="4 8" id="KW-0547">Nucleotide-binding</keyword>